<sequence length="346" mass="40226">MKPYKNTDVLKYLKLFGDFCLAHSTLQPNLEYFHSSDIGYLAYIRYKHVLFSPKEHIIVLGNPICPENQYLSILKEFINATHQQLIFLHHDERLTGALEKLNYKTNMFGTETLLDLESFSLKGKNRSKLRQWYNKSRRGQVICEEVQLNTHNYHAMKKVSTEWLAKKQQTNFGILTRPFTEKDQSDVRFFVAKQNETIIAFAGFDPLYKHGEIIGYYHNFDRMLPNAPHGVGATILLHAMNTFKLEGIKFVSLGLSPLYNLKNYPTQNKFTLKVLRFTFKHLNFIYPFKGNASHKKKFDGNKKPIYFSSKENSILDLFIILFSLYEKKPNTDCAKISISEPVKSGL</sequence>
<keyword evidence="3" id="KW-0812">Transmembrane</keyword>
<evidence type="ECO:0000256" key="4">
    <source>
        <dbReference type="ARBA" id="ARBA00022989"/>
    </source>
</evidence>
<dbReference type="GO" id="GO:0005886">
    <property type="term" value="C:plasma membrane"/>
    <property type="evidence" value="ECO:0007669"/>
    <property type="project" value="UniProtKB-SubCell"/>
</dbReference>
<protein>
    <submittedName>
        <fullName evidence="7">DUF2156 domain-containing protein</fullName>
    </submittedName>
</protein>
<evidence type="ECO:0000256" key="3">
    <source>
        <dbReference type="ARBA" id="ARBA00022692"/>
    </source>
</evidence>
<dbReference type="SUPFAM" id="SSF55729">
    <property type="entry name" value="Acyl-CoA N-acyltransferases (Nat)"/>
    <property type="match status" value="1"/>
</dbReference>
<keyword evidence="4" id="KW-1133">Transmembrane helix</keyword>
<gene>
    <name evidence="7" type="ORF">QJT80_02710</name>
</gene>
<dbReference type="PANTHER" id="PTHR34697:SF2">
    <property type="entry name" value="PHOSPHATIDYLGLYCEROL LYSYLTRANSFERASE"/>
    <property type="match status" value="1"/>
</dbReference>
<name>A0AA95H5Q1_9GAMM</name>
<keyword evidence="5" id="KW-0472">Membrane</keyword>
<comment type="subcellular location">
    <subcellularLocation>
        <location evidence="1">Cell membrane</location>
        <topology evidence="1">Multi-pass membrane protein</topology>
    </subcellularLocation>
</comment>
<reference evidence="7" key="2">
    <citation type="submission" date="2023-04" db="EMBL/GenBank/DDBJ databases">
        <authorList>
            <person name="Beletskiy A.V."/>
            <person name="Mardanov A.V."/>
            <person name="Ravin N.V."/>
        </authorList>
    </citation>
    <scope>NUCLEOTIDE SEQUENCE</scope>
    <source>
        <strain evidence="7">GKL-01</strain>
    </source>
</reference>
<dbReference type="GO" id="GO:0016755">
    <property type="term" value="F:aminoacyltransferase activity"/>
    <property type="evidence" value="ECO:0007669"/>
    <property type="project" value="TreeGrafter"/>
</dbReference>
<dbReference type="InterPro" id="IPR016181">
    <property type="entry name" value="Acyl_CoA_acyltransferase"/>
</dbReference>
<dbReference type="AlphaFoldDB" id="A0AA95H5Q1"/>
<dbReference type="Proteomes" id="UP001300672">
    <property type="component" value="Chromosome"/>
</dbReference>
<organism evidence="7">
    <name type="scientific">Candidatus Thiocaldithrix dubininis</name>
    <dbReference type="NCBI Taxonomy" id="3080823"/>
    <lineage>
        <taxon>Bacteria</taxon>
        <taxon>Pseudomonadati</taxon>
        <taxon>Pseudomonadota</taxon>
        <taxon>Gammaproteobacteria</taxon>
        <taxon>Thiotrichales</taxon>
        <taxon>Thiotrichaceae</taxon>
        <taxon>Candidatus Thiocaldithrix</taxon>
    </lineage>
</organism>
<keyword evidence="2" id="KW-1003">Cell membrane</keyword>
<dbReference type="GO" id="GO:0055091">
    <property type="term" value="P:phospholipid homeostasis"/>
    <property type="evidence" value="ECO:0007669"/>
    <property type="project" value="TreeGrafter"/>
</dbReference>
<reference evidence="7" key="1">
    <citation type="journal article" date="2023" name="Int. J. Mol. Sci.">
        <title>Metagenomics Revealed a New Genus 'Candidatus Thiocaldithrix dubininis' gen. nov., sp. nov. and a New Species 'Candidatus Thiothrix putei' sp. nov. in the Family Thiotrichaceae, Some Members of Which Have Traits of Both Na+- and H+-Motive Energetics.</title>
        <authorList>
            <person name="Ravin N.V."/>
            <person name="Muntyan M.S."/>
            <person name="Smolyakov D.D."/>
            <person name="Rudenko T.S."/>
            <person name="Beletsky A.V."/>
            <person name="Mardanov A.V."/>
            <person name="Grabovich M.Y."/>
        </authorList>
    </citation>
    <scope>NUCLEOTIDE SEQUENCE</scope>
    <source>
        <strain evidence="7">GKL-01</strain>
    </source>
</reference>
<proteinExistence type="predicted"/>
<feature type="domain" description="Phosphatidylglycerol lysyltransferase C-terminal" evidence="6">
    <location>
        <begin position="21"/>
        <end position="306"/>
    </location>
</feature>
<dbReference type="PANTHER" id="PTHR34697">
    <property type="entry name" value="PHOSPHATIDYLGLYCEROL LYSYLTRANSFERASE"/>
    <property type="match status" value="1"/>
</dbReference>
<evidence type="ECO:0000259" key="6">
    <source>
        <dbReference type="Pfam" id="PF09924"/>
    </source>
</evidence>
<evidence type="ECO:0000256" key="1">
    <source>
        <dbReference type="ARBA" id="ARBA00004651"/>
    </source>
</evidence>
<evidence type="ECO:0000313" key="7">
    <source>
        <dbReference type="EMBL" id="WGZ91392.1"/>
    </source>
</evidence>
<dbReference type="KEGG" id="tdu:QJT80_02710"/>
<evidence type="ECO:0000256" key="5">
    <source>
        <dbReference type="ARBA" id="ARBA00023136"/>
    </source>
</evidence>
<dbReference type="EMBL" id="CP124755">
    <property type="protein sequence ID" value="WGZ91392.1"/>
    <property type="molecule type" value="Genomic_DNA"/>
</dbReference>
<dbReference type="InterPro" id="IPR051211">
    <property type="entry name" value="PG_lysyltransferase"/>
</dbReference>
<dbReference type="Pfam" id="PF09924">
    <property type="entry name" value="LPG_synthase_C"/>
    <property type="match status" value="1"/>
</dbReference>
<dbReference type="InterPro" id="IPR024320">
    <property type="entry name" value="LPG_synthase_C"/>
</dbReference>
<accession>A0AA95H5Q1</accession>
<evidence type="ECO:0000256" key="2">
    <source>
        <dbReference type="ARBA" id="ARBA00022475"/>
    </source>
</evidence>